<evidence type="ECO:0000256" key="5">
    <source>
        <dbReference type="ARBA" id="ARBA00048594"/>
    </source>
</evidence>
<dbReference type="Gene3D" id="3.40.50.300">
    <property type="entry name" value="P-loop containing nucleotide triphosphate hydrolases"/>
    <property type="match status" value="1"/>
</dbReference>
<gene>
    <name evidence="7" type="ORF">FC37_GL000388</name>
</gene>
<evidence type="ECO:0000313" key="8">
    <source>
        <dbReference type="Proteomes" id="UP000051311"/>
    </source>
</evidence>
<dbReference type="AlphaFoldDB" id="A0A0R1NT08"/>
<dbReference type="GO" id="GO:0005829">
    <property type="term" value="C:cytosol"/>
    <property type="evidence" value="ECO:0007669"/>
    <property type="project" value="TreeGrafter"/>
</dbReference>
<protein>
    <submittedName>
        <fullName evidence="7">Guanylate kinase</fullName>
    </submittedName>
</protein>
<comment type="caution">
    <text evidence="7">The sequence shown here is derived from an EMBL/GenBank/DDBJ whole genome shotgun (WGS) entry which is preliminary data.</text>
</comment>
<dbReference type="InterPro" id="IPR008144">
    <property type="entry name" value="Guanylate_kin-like_dom"/>
</dbReference>
<evidence type="ECO:0000313" key="7">
    <source>
        <dbReference type="EMBL" id="KRL19707.1"/>
    </source>
</evidence>
<dbReference type="STRING" id="1423748.FC37_GL000388"/>
<dbReference type="CDD" id="cd00071">
    <property type="entry name" value="GMPK"/>
    <property type="match status" value="1"/>
</dbReference>
<evidence type="ECO:0000256" key="2">
    <source>
        <dbReference type="ARBA" id="ARBA00005790"/>
    </source>
</evidence>
<keyword evidence="3" id="KW-0808">Transferase</keyword>
<evidence type="ECO:0000256" key="3">
    <source>
        <dbReference type="ARBA" id="ARBA00022679"/>
    </source>
</evidence>
<dbReference type="SMART" id="SM00072">
    <property type="entry name" value="GuKc"/>
    <property type="match status" value="1"/>
</dbReference>
<dbReference type="eggNOG" id="COG0194">
    <property type="taxonomic scope" value="Bacteria"/>
</dbReference>
<dbReference type="PROSITE" id="PS50052">
    <property type="entry name" value="GUANYLATE_KINASE_2"/>
    <property type="match status" value="1"/>
</dbReference>
<dbReference type="InterPro" id="IPR027417">
    <property type="entry name" value="P-loop_NTPase"/>
</dbReference>
<evidence type="ECO:0000259" key="6">
    <source>
        <dbReference type="PROSITE" id="PS50052"/>
    </source>
</evidence>
<comment type="similarity">
    <text evidence="2">Belongs to the guanylate kinase family.</text>
</comment>
<reference evidence="7 8" key="1">
    <citation type="journal article" date="2015" name="Genome Announc.">
        <title>Expanding the biotechnology potential of lactobacilli through comparative genomics of 213 strains and associated genera.</title>
        <authorList>
            <person name="Sun Z."/>
            <person name="Harris H.M."/>
            <person name="McCann A."/>
            <person name="Guo C."/>
            <person name="Argimon S."/>
            <person name="Zhang W."/>
            <person name="Yang X."/>
            <person name="Jeffery I.B."/>
            <person name="Cooney J.C."/>
            <person name="Kagawa T.F."/>
            <person name="Liu W."/>
            <person name="Song Y."/>
            <person name="Salvetti E."/>
            <person name="Wrobel A."/>
            <person name="Rasinkangas P."/>
            <person name="Parkhill J."/>
            <person name="Rea M.C."/>
            <person name="O'Sullivan O."/>
            <person name="Ritari J."/>
            <person name="Douillard F.P."/>
            <person name="Paul Ross R."/>
            <person name="Yang R."/>
            <person name="Briner A.E."/>
            <person name="Felis G.E."/>
            <person name="de Vos W.M."/>
            <person name="Barrangou R."/>
            <person name="Klaenhammer T.R."/>
            <person name="Caufield P.W."/>
            <person name="Cui Y."/>
            <person name="Zhang H."/>
            <person name="O'Toole P.W."/>
        </authorList>
    </citation>
    <scope>NUCLEOTIDE SEQUENCE [LARGE SCALE GENOMIC DNA]</scope>
    <source>
        <strain evidence="7 8">DSM 10532</strain>
    </source>
</reference>
<dbReference type="PANTHER" id="PTHR23117">
    <property type="entry name" value="GUANYLATE KINASE-RELATED"/>
    <property type="match status" value="1"/>
</dbReference>
<feature type="domain" description="Guanylate kinase-like" evidence="6">
    <location>
        <begin position="7"/>
        <end position="182"/>
    </location>
</feature>
<keyword evidence="4 7" id="KW-0418">Kinase</keyword>
<comment type="catalytic activity">
    <reaction evidence="5">
        <text>GMP + ATP = GDP + ADP</text>
        <dbReference type="Rhea" id="RHEA:20780"/>
        <dbReference type="ChEBI" id="CHEBI:30616"/>
        <dbReference type="ChEBI" id="CHEBI:58115"/>
        <dbReference type="ChEBI" id="CHEBI:58189"/>
        <dbReference type="ChEBI" id="CHEBI:456216"/>
        <dbReference type="EC" id="2.7.4.8"/>
    </reaction>
</comment>
<dbReference type="Pfam" id="PF00625">
    <property type="entry name" value="Guanylate_kin"/>
    <property type="match status" value="1"/>
</dbReference>
<evidence type="ECO:0000256" key="1">
    <source>
        <dbReference type="ARBA" id="ARBA00003531"/>
    </source>
</evidence>
<evidence type="ECO:0000256" key="4">
    <source>
        <dbReference type="ARBA" id="ARBA00022777"/>
    </source>
</evidence>
<comment type="function">
    <text evidence="1">Essential for recycling GMP and indirectly, cGMP.</text>
</comment>
<dbReference type="Proteomes" id="UP000051311">
    <property type="component" value="Unassembled WGS sequence"/>
</dbReference>
<accession>A0A0R1NT08</accession>
<dbReference type="PANTHER" id="PTHR23117:SF13">
    <property type="entry name" value="GUANYLATE KINASE"/>
    <property type="match status" value="1"/>
</dbReference>
<sequence>MGDFLLKKIILIAGPSGAGKTTISDYLNEKYGIPRVLTHTTRPMRPGEKQNVSYHFETDESFKTLHFFEHVRYGSYQYGSSREALNLAWKKSDLVSLIVDIKGVYTYLKQLGNKVYFLYVTTSTEEELKERLLKRGDDPEKIKERLSGSELNLLPEDLKDYAHILVNDNLSETKSKLDSITARLEK</sequence>
<name>A0A0R1NT08_9LACO</name>
<dbReference type="GO" id="GO:0004385">
    <property type="term" value="F:GMP kinase activity"/>
    <property type="evidence" value="ECO:0007669"/>
    <property type="project" value="UniProtKB-EC"/>
</dbReference>
<proteinExistence type="inferred from homology"/>
<dbReference type="PATRIC" id="fig|1423748.3.peg.412"/>
<dbReference type="InterPro" id="IPR008145">
    <property type="entry name" value="GK/Ca_channel_bsu"/>
</dbReference>
<dbReference type="EMBL" id="AZEL01000079">
    <property type="protein sequence ID" value="KRL19707.1"/>
    <property type="molecule type" value="Genomic_DNA"/>
</dbReference>
<organism evidence="7 8">
    <name type="scientific">Lactobacillus gallinarum DSM 10532 = JCM 2011</name>
    <dbReference type="NCBI Taxonomy" id="1423748"/>
    <lineage>
        <taxon>Bacteria</taxon>
        <taxon>Bacillati</taxon>
        <taxon>Bacillota</taxon>
        <taxon>Bacilli</taxon>
        <taxon>Lactobacillales</taxon>
        <taxon>Lactobacillaceae</taxon>
        <taxon>Lactobacillus</taxon>
    </lineage>
</organism>
<dbReference type="SUPFAM" id="SSF52540">
    <property type="entry name" value="P-loop containing nucleoside triphosphate hydrolases"/>
    <property type="match status" value="1"/>
</dbReference>